<accession>A0A1I3XHE4</accession>
<feature type="binding site" evidence="5">
    <location>
        <position position="121"/>
    </location>
    <ligand>
        <name>Zn(2+)</name>
        <dbReference type="ChEBI" id="CHEBI:29105"/>
    </ligand>
</feature>
<dbReference type="HAMAP" id="MF_00213">
    <property type="entry name" value="HypA_HybF"/>
    <property type="match status" value="1"/>
</dbReference>
<organism evidence="6 7">
    <name type="scientific">Streptosporangium canum</name>
    <dbReference type="NCBI Taxonomy" id="324952"/>
    <lineage>
        <taxon>Bacteria</taxon>
        <taxon>Bacillati</taxon>
        <taxon>Actinomycetota</taxon>
        <taxon>Actinomycetes</taxon>
        <taxon>Streptosporangiales</taxon>
        <taxon>Streptosporangiaceae</taxon>
        <taxon>Streptosporangium</taxon>
    </lineage>
</organism>
<protein>
    <recommendedName>
        <fullName evidence="5">Hydrogenase maturation factor HypA</fullName>
    </recommendedName>
</protein>
<evidence type="ECO:0000313" key="7">
    <source>
        <dbReference type="Proteomes" id="UP000199111"/>
    </source>
</evidence>
<dbReference type="InterPro" id="IPR000688">
    <property type="entry name" value="HypA/HybF"/>
</dbReference>
<dbReference type="InterPro" id="IPR020538">
    <property type="entry name" value="Hydgase_Ni_incorp_HypA/HybF_CS"/>
</dbReference>
<dbReference type="PROSITE" id="PS01249">
    <property type="entry name" value="HYPA"/>
    <property type="match status" value="1"/>
</dbReference>
<feature type="binding site" evidence="5">
    <location>
        <position position="102"/>
    </location>
    <ligand>
        <name>Zn(2+)</name>
        <dbReference type="ChEBI" id="CHEBI:29105"/>
    </ligand>
</feature>
<keyword evidence="7" id="KW-1185">Reference proteome</keyword>
<dbReference type="PANTHER" id="PTHR34535">
    <property type="entry name" value="HYDROGENASE MATURATION FACTOR HYPA"/>
    <property type="match status" value="1"/>
</dbReference>
<dbReference type="GO" id="GO:0008270">
    <property type="term" value="F:zinc ion binding"/>
    <property type="evidence" value="ECO:0007669"/>
    <property type="project" value="UniProtKB-UniRule"/>
</dbReference>
<keyword evidence="2 5" id="KW-0533">Nickel</keyword>
<dbReference type="GO" id="GO:0051604">
    <property type="term" value="P:protein maturation"/>
    <property type="evidence" value="ECO:0007669"/>
    <property type="project" value="InterPro"/>
</dbReference>
<evidence type="ECO:0000256" key="3">
    <source>
        <dbReference type="ARBA" id="ARBA00022723"/>
    </source>
</evidence>
<feature type="binding site" evidence="5">
    <location>
        <position position="34"/>
    </location>
    <ligand>
        <name>Ni(2+)</name>
        <dbReference type="ChEBI" id="CHEBI:49786"/>
    </ligand>
</feature>
<comment type="similarity">
    <text evidence="1 5">Belongs to the HypA/HybF family.</text>
</comment>
<gene>
    <name evidence="5" type="primary">hypA</name>
    <name evidence="6" type="ORF">SAMN05216275_11921</name>
</gene>
<evidence type="ECO:0000313" key="6">
    <source>
        <dbReference type="EMBL" id="SFK18491.1"/>
    </source>
</evidence>
<dbReference type="GO" id="GO:0016151">
    <property type="term" value="F:nickel cation binding"/>
    <property type="evidence" value="ECO:0007669"/>
    <property type="project" value="UniProtKB-UniRule"/>
</dbReference>
<dbReference type="Gene3D" id="3.30.2320.80">
    <property type="match status" value="1"/>
</dbReference>
<feature type="binding site" evidence="5">
    <location>
        <position position="105"/>
    </location>
    <ligand>
        <name>Zn(2+)</name>
        <dbReference type="ChEBI" id="CHEBI:29105"/>
    </ligand>
</feature>
<feature type="binding site" evidence="5">
    <location>
        <position position="118"/>
    </location>
    <ligand>
        <name>Zn(2+)</name>
        <dbReference type="ChEBI" id="CHEBI:29105"/>
    </ligand>
</feature>
<comment type="function">
    <text evidence="5">Involved in the maturation of [NiFe] hydrogenases. Required for nickel insertion into the metal center of the hydrogenase.</text>
</comment>
<evidence type="ECO:0000256" key="4">
    <source>
        <dbReference type="ARBA" id="ARBA00022833"/>
    </source>
</evidence>
<evidence type="ECO:0000256" key="5">
    <source>
        <dbReference type="HAMAP-Rule" id="MF_00213"/>
    </source>
</evidence>
<keyword evidence="4 5" id="KW-0862">Zinc</keyword>
<dbReference type="EMBL" id="FOQY01000019">
    <property type="protein sequence ID" value="SFK18491.1"/>
    <property type="molecule type" value="Genomic_DNA"/>
</dbReference>
<dbReference type="AlphaFoldDB" id="A0A1I3XHE4"/>
<keyword evidence="3 5" id="KW-0479">Metal-binding</keyword>
<dbReference type="PANTHER" id="PTHR34535:SF3">
    <property type="entry name" value="HYDROGENASE MATURATION FACTOR HYPA"/>
    <property type="match status" value="1"/>
</dbReference>
<dbReference type="Proteomes" id="UP000199111">
    <property type="component" value="Unassembled WGS sequence"/>
</dbReference>
<evidence type="ECO:0000256" key="1">
    <source>
        <dbReference type="ARBA" id="ARBA00010748"/>
    </source>
</evidence>
<name>A0A1I3XHE4_9ACTN</name>
<reference evidence="7" key="1">
    <citation type="submission" date="2016-10" db="EMBL/GenBank/DDBJ databases">
        <authorList>
            <person name="Varghese N."/>
            <person name="Submissions S."/>
        </authorList>
    </citation>
    <scope>NUCLEOTIDE SEQUENCE [LARGE SCALE GENOMIC DNA]</scope>
    <source>
        <strain evidence="7">CGMCC 4.2126</strain>
    </source>
</reference>
<dbReference type="Pfam" id="PF01155">
    <property type="entry name" value="HypA"/>
    <property type="match status" value="1"/>
</dbReference>
<proteinExistence type="inferred from homology"/>
<sequence>MTAPAPDISSRVAARVPVGPKEEIQWKRGSSAMHEFGIAEAILDAVERRADGRRVERARVHAGALLRITEPVINQAFAMVADGSLAEGARVDLVIVPVQLICRSCGQTAASVDPFATCPECGGTDIDTEGGDDLVLESIQMAEAAHVPGNSRRDRGNPVGPS</sequence>
<evidence type="ECO:0000256" key="2">
    <source>
        <dbReference type="ARBA" id="ARBA00022596"/>
    </source>
</evidence>